<evidence type="ECO:0000259" key="4">
    <source>
        <dbReference type="PROSITE" id="PS50053"/>
    </source>
</evidence>
<feature type="domain" description="BAG" evidence="5">
    <location>
        <begin position="140"/>
        <end position="218"/>
    </location>
</feature>
<dbReference type="EMBL" id="JAUHHV010000008">
    <property type="protein sequence ID" value="KAK1415307.1"/>
    <property type="molecule type" value="Genomic_DNA"/>
</dbReference>
<accession>A0AAD8NNI8</accession>
<dbReference type="GO" id="GO:0005737">
    <property type="term" value="C:cytoplasm"/>
    <property type="evidence" value="ECO:0007669"/>
    <property type="project" value="TreeGrafter"/>
</dbReference>
<name>A0AAD8NNI8_TARER</name>
<feature type="compositionally biased region" description="Basic and acidic residues" evidence="3">
    <location>
        <begin position="247"/>
        <end position="265"/>
    </location>
</feature>
<dbReference type="PANTHER" id="PTHR12329:SF43">
    <property type="entry name" value="BAG DOMAIN, UBIQUITIN-RELATED DOMAIN PROTEIN-RELATED"/>
    <property type="match status" value="1"/>
</dbReference>
<feature type="region of interest" description="Disordered" evidence="3">
    <location>
        <begin position="236"/>
        <end position="268"/>
    </location>
</feature>
<reference evidence="6" key="1">
    <citation type="journal article" date="2023" name="bioRxiv">
        <title>Improved chromosome-level genome assembly for marigold (Tagetes erecta).</title>
        <authorList>
            <person name="Jiang F."/>
            <person name="Yuan L."/>
            <person name="Wang S."/>
            <person name="Wang H."/>
            <person name="Xu D."/>
            <person name="Wang A."/>
            <person name="Fan W."/>
        </authorList>
    </citation>
    <scope>NUCLEOTIDE SEQUENCE</scope>
    <source>
        <strain evidence="6">WSJ</strain>
        <tissue evidence="6">Leaf</tissue>
    </source>
</reference>
<evidence type="ECO:0000256" key="3">
    <source>
        <dbReference type="SAM" id="MobiDB-lite"/>
    </source>
</evidence>
<keyword evidence="7" id="KW-1185">Reference proteome</keyword>
<keyword evidence="1" id="KW-0143">Chaperone</keyword>
<gene>
    <name evidence="6" type="ORF">QVD17_31086</name>
</gene>
<evidence type="ECO:0000256" key="1">
    <source>
        <dbReference type="ARBA" id="ARBA00023186"/>
    </source>
</evidence>
<dbReference type="FunFam" id="3.10.20.90:FF:000298">
    <property type="entry name" value="BAG family molecular chaperone regulator 1"/>
    <property type="match status" value="1"/>
</dbReference>
<dbReference type="GO" id="GO:0051087">
    <property type="term" value="F:protein-folding chaperone binding"/>
    <property type="evidence" value="ECO:0007669"/>
    <property type="project" value="InterPro"/>
</dbReference>
<feature type="domain" description="Ubiquitin-like" evidence="4">
    <location>
        <begin position="45"/>
        <end position="121"/>
    </location>
</feature>
<sequence>MMMMPMSSTKTTELTRQKDEWEVRPGGMLVQKRDPDEPLNRVPPPTIRVRVKFGSIYHEIIIHSTATFGELKKMLTGPTGLHHEDQKLIYKDKERGSKSFLDVVGVKDRSKMVLLEDPIGRERRLIEARKAAKLVKSVKLISDIGLEVDRIGGQVSALESVILKRGKVADKMVSDLIELLMNQLLKLDEIKVDGDVNQHKKLQVEKVQRYVETLDVLKVKNSVGNKSPQATSRLVQTQVKPVVTQDRQSKRSEVTVRSEEKEGLGKKTSGGVVVTTQWETFDSLPTVFAAPPMSTSTATSTTSETIQHNFNWDLLLK</sequence>
<organism evidence="6 7">
    <name type="scientific">Tagetes erecta</name>
    <name type="common">African marigold</name>
    <dbReference type="NCBI Taxonomy" id="13708"/>
    <lineage>
        <taxon>Eukaryota</taxon>
        <taxon>Viridiplantae</taxon>
        <taxon>Streptophyta</taxon>
        <taxon>Embryophyta</taxon>
        <taxon>Tracheophyta</taxon>
        <taxon>Spermatophyta</taxon>
        <taxon>Magnoliopsida</taxon>
        <taxon>eudicotyledons</taxon>
        <taxon>Gunneridae</taxon>
        <taxon>Pentapetalae</taxon>
        <taxon>asterids</taxon>
        <taxon>campanulids</taxon>
        <taxon>Asterales</taxon>
        <taxon>Asteraceae</taxon>
        <taxon>Asteroideae</taxon>
        <taxon>Heliantheae alliance</taxon>
        <taxon>Tageteae</taxon>
        <taxon>Tagetes</taxon>
    </lineage>
</organism>
<dbReference type="InterPro" id="IPR000626">
    <property type="entry name" value="Ubiquitin-like_dom"/>
</dbReference>
<dbReference type="PROSITE" id="PS50053">
    <property type="entry name" value="UBIQUITIN_2"/>
    <property type="match status" value="1"/>
</dbReference>
<dbReference type="InterPro" id="IPR039773">
    <property type="entry name" value="BAG_chaperone_regulator"/>
</dbReference>
<dbReference type="InterPro" id="IPR029071">
    <property type="entry name" value="Ubiquitin-like_domsf"/>
</dbReference>
<dbReference type="InterPro" id="IPR003103">
    <property type="entry name" value="BAG_domain"/>
</dbReference>
<evidence type="ECO:0000259" key="5">
    <source>
        <dbReference type="PROSITE" id="PS51035"/>
    </source>
</evidence>
<evidence type="ECO:0000256" key="2">
    <source>
        <dbReference type="ARBA" id="ARBA00058673"/>
    </source>
</evidence>
<evidence type="ECO:0008006" key="8">
    <source>
        <dbReference type="Google" id="ProtNLM"/>
    </source>
</evidence>
<dbReference type="PROSITE" id="PS51035">
    <property type="entry name" value="BAG"/>
    <property type="match status" value="1"/>
</dbReference>
<dbReference type="GO" id="GO:0050821">
    <property type="term" value="P:protein stabilization"/>
    <property type="evidence" value="ECO:0007669"/>
    <property type="project" value="TreeGrafter"/>
</dbReference>
<comment type="function">
    <text evidence="2">Co-chaperone that regulates diverse cellular pathways, such as programmed cell death and stress responses.</text>
</comment>
<dbReference type="Gene3D" id="3.10.20.90">
    <property type="entry name" value="Phosphatidylinositol 3-kinase Catalytic Subunit, Chain A, domain 1"/>
    <property type="match status" value="1"/>
</dbReference>
<comment type="caution">
    <text evidence="6">The sequence shown here is derived from an EMBL/GenBank/DDBJ whole genome shotgun (WGS) entry which is preliminary data.</text>
</comment>
<protein>
    <recommendedName>
        <fullName evidence="8">BAG family molecular chaperone regulator 1</fullName>
    </recommendedName>
</protein>
<dbReference type="PANTHER" id="PTHR12329">
    <property type="entry name" value="BCL2-ASSOCIATED ATHANOGENE"/>
    <property type="match status" value="1"/>
</dbReference>
<dbReference type="SUPFAM" id="SSF63491">
    <property type="entry name" value="BAG domain"/>
    <property type="match status" value="1"/>
</dbReference>
<proteinExistence type="predicted"/>
<evidence type="ECO:0000313" key="7">
    <source>
        <dbReference type="Proteomes" id="UP001229421"/>
    </source>
</evidence>
<dbReference type="Gene3D" id="1.20.58.120">
    <property type="entry name" value="BAG domain"/>
    <property type="match status" value="1"/>
</dbReference>
<evidence type="ECO:0000313" key="6">
    <source>
        <dbReference type="EMBL" id="KAK1415307.1"/>
    </source>
</evidence>
<dbReference type="InterPro" id="IPR036533">
    <property type="entry name" value="BAG_dom_sf"/>
</dbReference>
<dbReference type="Proteomes" id="UP001229421">
    <property type="component" value="Unassembled WGS sequence"/>
</dbReference>
<dbReference type="SUPFAM" id="SSF54236">
    <property type="entry name" value="Ubiquitin-like"/>
    <property type="match status" value="1"/>
</dbReference>
<dbReference type="Pfam" id="PF02179">
    <property type="entry name" value="BAG"/>
    <property type="match status" value="1"/>
</dbReference>
<dbReference type="GO" id="GO:0000774">
    <property type="term" value="F:adenyl-nucleotide exchange factor activity"/>
    <property type="evidence" value="ECO:0007669"/>
    <property type="project" value="TreeGrafter"/>
</dbReference>
<dbReference type="AlphaFoldDB" id="A0AAD8NNI8"/>